<evidence type="ECO:0000256" key="1">
    <source>
        <dbReference type="ARBA" id="ARBA00004651"/>
    </source>
</evidence>
<keyword evidence="6 14" id="KW-0812">Transmembrane</keyword>
<dbReference type="Pfam" id="PF02673">
    <property type="entry name" value="BacA"/>
    <property type="match status" value="1"/>
</dbReference>
<evidence type="ECO:0000256" key="9">
    <source>
        <dbReference type="ARBA" id="ARBA00023136"/>
    </source>
</evidence>
<keyword evidence="9 14" id="KW-0472">Membrane</keyword>
<keyword evidence="15" id="KW-0418">Kinase</keyword>
<protein>
    <recommendedName>
        <fullName evidence="4">Undecaprenyl-diphosphatase</fullName>
        <ecNumber evidence="3">3.6.1.27</ecNumber>
    </recommendedName>
    <alternativeName>
        <fullName evidence="12">Bacitracin resistance protein</fullName>
    </alternativeName>
    <alternativeName>
        <fullName evidence="11">Undecaprenyl pyrophosphate phosphatase</fullName>
    </alternativeName>
</protein>
<evidence type="ECO:0000256" key="14">
    <source>
        <dbReference type="SAM" id="Phobius"/>
    </source>
</evidence>
<gene>
    <name evidence="15" type="ORF">LEP1GSC188_1228</name>
</gene>
<evidence type="ECO:0000256" key="13">
    <source>
        <dbReference type="ARBA" id="ARBA00047594"/>
    </source>
</evidence>
<keyword evidence="5" id="KW-1003">Cell membrane</keyword>
<keyword evidence="8 14" id="KW-1133">Transmembrane helix</keyword>
<name>M3H428_9LEPT</name>
<evidence type="ECO:0000256" key="3">
    <source>
        <dbReference type="ARBA" id="ARBA00012374"/>
    </source>
</evidence>
<dbReference type="GO" id="GO:0050380">
    <property type="term" value="F:undecaprenyl-diphosphatase activity"/>
    <property type="evidence" value="ECO:0007669"/>
    <property type="project" value="UniProtKB-EC"/>
</dbReference>
<dbReference type="Proteomes" id="UP000011770">
    <property type="component" value="Unassembled WGS sequence"/>
</dbReference>
<evidence type="ECO:0000256" key="7">
    <source>
        <dbReference type="ARBA" id="ARBA00022801"/>
    </source>
</evidence>
<comment type="catalytic activity">
    <reaction evidence="13">
        <text>di-trans,octa-cis-undecaprenyl diphosphate + H2O = di-trans,octa-cis-undecaprenyl phosphate + phosphate + H(+)</text>
        <dbReference type="Rhea" id="RHEA:28094"/>
        <dbReference type="ChEBI" id="CHEBI:15377"/>
        <dbReference type="ChEBI" id="CHEBI:15378"/>
        <dbReference type="ChEBI" id="CHEBI:43474"/>
        <dbReference type="ChEBI" id="CHEBI:58405"/>
        <dbReference type="ChEBI" id="CHEBI:60392"/>
        <dbReference type="EC" id="3.6.1.27"/>
    </reaction>
</comment>
<reference evidence="15 16" key="1">
    <citation type="submission" date="2013-01" db="EMBL/GenBank/DDBJ databases">
        <authorList>
            <person name="Harkins D.M."/>
            <person name="Durkin A.S."/>
            <person name="Brinkac L.M."/>
            <person name="Haft D.H."/>
            <person name="Selengut J.D."/>
            <person name="Sanka R."/>
            <person name="DePew J."/>
            <person name="Purushe J."/>
            <person name="Tulsiani S.M."/>
            <person name="Graham G.C."/>
            <person name="Burns M.-A."/>
            <person name="Dohnt M.F."/>
            <person name="Smythe L.D."/>
            <person name="McKay D.B."/>
            <person name="Craig S.B."/>
            <person name="Vinetz J.M."/>
            <person name="Sutton G.G."/>
            <person name="Nierman W.C."/>
            <person name="Fouts D.E."/>
        </authorList>
    </citation>
    <scope>NUCLEOTIDE SEQUENCE [LARGE SCALE GENOMIC DNA]</scope>
    <source>
        <strain evidence="15 16">LT2116</strain>
    </source>
</reference>
<evidence type="ECO:0000313" key="15">
    <source>
        <dbReference type="EMBL" id="EMF83520.1"/>
    </source>
</evidence>
<keyword evidence="15" id="KW-0808">Transferase</keyword>
<dbReference type="GO" id="GO:0016301">
    <property type="term" value="F:kinase activity"/>
    <property type="evidence" value="ECO:0007669"/>
    <property type="project" value="UniProtKB-KW"/>
</dbReference>
<dbReference type="InterPro" id="IPR003824">
    <property type="entry name" value="UppP"/>
</dbReference>
<dbReference type="EMBL" id="AHOR02000012">
    <property type="protein sequence ID" value="EMF83520.1"/>
    <property type="molecule type" value="Genomic_DNA"/>
</dbReference>
<evidence type="ECO:0000256" key="8">
    <source>
        <dbReference type="ARBA" id="ARBA00022989"/>
    </source>
</evidence>
<dbReference type="GO" id="GO:0046677">
    <property type="term" value="P:response to antibiotic"/>
    <property type="evidence" value="ECO:0007669"/>
    <property type="project" value="UniProtKB-KW"/>
</dbReference>
<evidence type="ECO:0000256" key="11">
    <source>
        <dbReference type="ARBA" id="ARBA00032707"/>
    </source>
</evidence>
<comment type="caution">
    <text evidence="15">The sequence shown here is derived from an EMBL/GenBank/DDBJ whole genome shotgun (WGS) entry which is preliminary data.</text>
</comment>
<feature type="transmembrane region" description="Helical" evidence="14">
    <location>
        <begin position="27"/>
        <end position="47"/>
    </location>
</feature>
<evidence type="ECO:0000313" key="16">
    <source>
        <dbReference type="Proteomes" id="UP000011770"/>
    </source>
</evidence>
<dbReference type="GO" id="GO:0005886">
    <property type="term" value="C:plasma membrane"/>
    <property type="evidence" value="ECO:0007669"/>
    <property type="project" value="UniProtKB-SubCell"/>
</dbReference>
<proteinExistence type="inferred from homology"/>
<sequence length="107" mass="12563">MYREKFESQILSSFQYLTKRSSNPEGFYFLVQIVIGAFPILVLGFLAKKFLDTIKTRSDLLDILAGAWIFGGVLILVAEWFFRKRQGAEEKNRWVFEMRFSSEFFSV</sequence>
<feature type="transmembrane region" description="Helical" evidence="14">
    <location>
        <begin position="63"/>
        <end position="82"/>
    </location>
</feature>
<evidence type="ECO:0000256" key="2">
    <source>
        <dbReference type="ARBA" id="ARBA00010621"/>
    </source>
</evidence>
<evidence type="ECO:0000256" key="4">
    <source>
        <dbReference type="ARBA" id="ARBA00021581"/>
    </source>
</evidence>
<dbReference type="EC" id="3.6.1.27" evidence="3"/>
<evidence type="ECO:0000256" key="6">
    <source>
        <dbReference type="ARBA" id="ARBA00022692"/>
    </source>
</evidence>
<dbReference type="AlphaFoldDB" id="M3H428"/>
<evidence type="ECO:0000256" key="5">
    <source>
        <dbReference type="ARBA" id="ARBA00022475"/>
    </source>
</evidence>
<comment type="similarity">
    <text evidence="2">Belongs to the UppP family.</text>
</comment>
<organism evidence="15 16">
    <name type="scientific">Leptospira weilii serovar Topaz str. LT2116</name>
    <dbReference type="NCBI Taxonomy" id="1088540"/>
    <lineage>
        <taxon>Bacteria</taxon>
        <taxon>Pseudomonadati</taxon>
        <taxon>Spirochaetota</taxon>
        <taxon>Spirochaetia</taxon>
        <taxon>Leptospirales</taxon>
        <taxon>Leptospiraceae</taxon>
        <taxon>Leptospira</taxon>
    </lineage>
</organism>
<keyword evidence="7" id="KW-0378">Hydrolase</keyword>
<accession>M3H428</accession>
<evidence type="ECO:0000256" key="12">
    <source>
        <dbReference type="ARBA" id="ARBA00032932"/>
    </source>
</evidence>
<comment type="subcellular location">
    <subcellularLocation>
        <location evidence="1">Cell membrane</location>
        <topology evidence="1">Multi-pass membrane protein</topology>
    </subcellularLocation>
</comment>
<evidence type="ECO:0000256" key="10">
    <source>
        <dbReference type="ARBA" id="ARBA00023251"/>
    </source>
</evidence>
<keyword evidence="10" id="KW-0046">Antibiotic resistance</keyword>